<dbReference type="AlphaFoldDB" id="A0A5B3GUY2"/>
<comment type="caution">
    <text evidence="1">The sequence shown here is derived from an EMBL/GenBank/DDBJ whole genome shotgun (WGS) entry which is preliminary data.</text>
</comment>
<organism evidence="1 2">
    <name type="scientific">Alistipes shahii</name>
    <dbReference type="NCBI Taxonomy" id="328814"/>
    <lineage>
        <taxon>Bacteria</taxon>
        <taxon>Pseudomonadati</taxon>
        <taxon>Bacteroidota</taxon>
        <taxon>Bacteroidia</taxon>
        <taxon>Bacteroidales</taxon>
        <taxon>Rikenellaceae</taxon>
        <taxon>Alistipes</taxon>
    </lineage>
</organism>
<dbReference type="Pfam" id="PF12640">
    <property type="entry name" value="UPF0489"/>
    <property type="match status" value="1"/>
</dbReference>
<evidence type="ECO:0000313" key="2">
    <source>
        <dbReference type="Proteomes" id="UP000322658"/>
    </source>
</evidence>
<dbReference type="Proteomes" id="UP000322658">
    <property type="component" value="Unassembled WGS sequence"/>
</dbReference>
<gene>
    <name evidence="1" type="ORF">F2Y07_04435</name>
</gene>
<name>A0A5B3GUY2_9BACT</name>
<dbReference type="EMBL" id="VVXJ01000006">
    <property type="protein sequence ID" value="KAA2377032.1"/>
    <property type="molecule type" value="Genomic_DNA"/>
</dbReference>
<sequence>MKAMWHIQREEFKRLKSGSSALNILYQEGCTYVMDNHLAAGWCWYNTLDRRKEYNFCHIDQHDDLANDKHDIVKDLFEETPISLERYISLHYEQPPKVVMPPVKAIRWDNYILHMKSVFPHWFMKEVYVCHDFVSGENCSVTKTQPYDRYYDLNNGWQEYPVNPININCYDLSRLLEEQISNNKGRLWIVNLDVDYFFNNNVQLFTETYIESICTQIVKEKAKIAVLTIALSPDCCGGWENAIRVYNYPLVELK</sequence>
<dbReference type="RefSeq" id="WP_149885851.1">
    <property type="nucleotide sequence ID" value="NZ_VVXJ01000006.1"/>
</dbReference>
<dbReference type="InterPro" id="IPR024131">
    <property type="entry name" value="UPF0489"/>
</dbReference>
<protein>
    <submittedName>
        <fullName evidence="1">Uncharacterized protein</fullName>
    </submittedName>
</protein>
<accession>A0A5B3GUY2</accession>
<reference evidence="1 2" key="1">
    <citation type="journal article" date="2019" name="Nat. Med.">
        <title>A library of human gut bacterial isolates paired with longitudinal multiomics data enables mechanistic microbiome research.</title>
        <authorList>
            <person name="Poyet M."/>
            <person name="Groussin M."/>
            <person name="Gibbons S.M."/>
            <person name="Avila-Pacheco J."/>
            <person name="Jiang X."/>
            <person name="Kearney S.M."/>
            <person name="Perrotta A.R."/>
            <person name="Berdy B."/>
            <person name="Zhao S."/>
            <person name="Lieberman T.D."/>
            <person name="Swanson P.K."/>
            <person name="Smith M."/>
            <person name="Roesemann S."/>
            <person name="Alexander J.E."/>
            <person name="Rich S.A."/>
            <person name="Livny J."/>
            <person name="Vlamakis H."/>
            <person name="Clish C."/>
            <person name="Bullock K."/>
            <person name="Deik A."/>
            <person name="Scott J."/>
            <person name="Pierce K.A."/>
            <person name="Xavier R.J."/>
            <person name="Alm E.J."/>
        </authorList>
    </citation>
    <scope>NUCLEOTIDE SEQUENCE [LARGE SCALE GENOMIC DNA]</scope>
    <source>
        <strain evidence="1 2">BIOML-A1</strain>
    </source>
</reference>
<evidence type="ECO:0000313" key="1">
    <source>
        <dbReference type="EMBL" id="KAA2377032.1"/>
    </source>
</evidence>
<proteinExistence type="predicted"/>